<name>A0A285X2T2_9FLAO</name>
<evidence type="ECO:0000256" key="2">
    <source>
        <dbReference type="ARBA" id="ARBA00022741"/>
    </source>
</evidence>
<dbReference type="Gene3D" id="3.40.50.300">
    <property type="entry name" value="P-loop containing nucleotide triphosphate hydrolases"/>
    <property type="match status" value="1"/>
</dbReference>
<keyword evidence="6" id="KW-1185">Reference proteome</keyword>
<reference evidence="6" key="1">
    <citation type="submission" date="2017-09" db="EMBL/GenBank/DDBJ databases">
        <authorList>
            <person name="Varghese N."/>
            <person name="Submissions S."/>
        </authorList>
    </citation>
    <scope>NUCLEOTIDE SEQUENCE [LARGE SCALE GENOMIC DNA]</scope>
    <source>
        <strain evidence="6">CGMCC 1.12641</strain>
    </source>
</reference>
<evidence type="ECO:0000259" key="4">
    <source>
        <dbReference type="PROSITE" id="PS50893"/>
    </source>
</evidence>
<dbReference type="SMART" id="SM00382">
    <property type="entry name" value="AAA"/>
    <property type="match status" value="1"/>
</dbReference>
<dbReference type="OrthoDB" id="9801987at2"/>
<keyword evidence="1" id="KW-0813">Transport</keyword>
<gene>
    <name evidence="5" type="ORF">SAMN06296241_1192</name>
</gene>
<sequence>MNRLEVAEVNKTFGKRQILNRVSFSCKTGEIIGLFGRNGSGKSTLLKGITGTLSMDSITIYINGENTQASEIFPKKLIGFLPQDSFLPKEMKVRDVIPLMFPKGEEQDKIFHADGVAAFDSRRVGKLSLGELKYLELLLLSQLPQPFFLLDEPLSMLEPMYIEKAKKLLLSLKATKGLVITDHYYKDVLEIADRSLVLKAGSAYAVENEQDLARHEYINA</sequence>
<organism evidence="5 6">
    <name type="scientific">Salinimicrobium sediminis</name>
    <dbReference type="NCBI Taxonomy" id="1343891"/>
    <lineage>
        <taxon>Bacteria</taxon>
        <taxon>Pseudomonadati</taxon>
        <taxon>Bacteroidota</taxon>
        <taxon>Flavobacteriia</taxon>
        <taxon>Flavobacteriales</taxon>
        <taxon>Flavobacteriaceae</taxon>
        <taxon>Salinimicrobium</taxon>
    </lineage>
</organism>
<dbReference type="InterPro" id="IPR051782">
    <property type="entry name" value="ABC_Transporter_VariousFunc"/>
</dbReference>
<keyword evidence="3" id="KW-0067">ATP-binding</keyword>
<evidence type="ECO:0000313" key="5">
    <source>
        <dbReference type="EMBL" id="SOC79661.1"/>
    </source>
</evidence>
<dbReference type="RefSeq" id="WP_097055379.1">
    <property type="nucleotide sequence ID" value="NZ_OCMF01000001.1"/>
</dbReference>
<feature type="domain" description="ABC transporter" evidence="4">
    <location>
        <begin position="4"/>
        <end position="218"/>
    </location>
</feature>
<dbReference type="EMBL" id="OCMF01000001">
    <property type="protein sequence ID" value="SOC79661.1"/>
    <property type="molecule type" value="Genomic_DNA"/>
</dbReference>
<evidence type="ECO:0000256" key="3">
    <source>
        <dbReference type="ARBA" id="ARBA00022840"/>
    </source>
</evidence>
<dbReference type="PROSITE" id="PS50893">
    <property type="entry name" value="ABC_TRANSPORTER_2"/>
    <property type="match status" value="1"/>
</dbReference>
<accession>A0A285X2T2</accession>
<dbReference type="PANTHER" id="PTHR42939:SF1">
    <property type="entry name" value="ABC TRANSPORTER ATP-BINDING PROTEIN ALBC-RELATED"/>
    <property type="match status" value="1"/>
</dbReference>
<dbReference type="GO" id="GO:0005524">
    <property type="term" value="F:ATP binding"/>
    <property type="evidence" value="ECO:0007669"/>
    <property type="project" value="UniProtKB-KW"/>
</dbReference>
<keyword evidence="2" id="KW-0547">Nucleotide-binding</keyword>
<dbReference type="AlphaFoldDB" id="A0A285X2T2"/>
<dbReference type="Proteomes" id="UP000219193">
    <property type="component" value="Unassembled WGS sequence"/>
</dbReference>
<dbReference type="SUPFAM" id="SSF52540">
    <property type="entry name" value="P-loop containing nucleoside triphosphate hydrolases"/>
    <property type="match status" value="1"/>
</dbReference>
<evidence type="ECO:0000313" key="6">
    <source>
        <dbReference type="Proteomes" id="UP000219193"/>
    </source>
</evidence>
<dbReference type="Pfam" id="PF00005">
    <property type="entry name" value="ABC_tran"/>
    <property type="match status" value="1"/>
</dbReference>
<dbReference type="PANTHER" id="PTHR42939">
    <property type="entry name" value="ABC TRANSPORTER ATP-BINDING PROTEIN ALBC-RELATED"/>
    <property type="match status" value="1"/>
</dbReference>
<dbReference type="InterPro" id="IPR003439">
    <property type="entry name" value="ABC_transporter-like_ATP-bd"/>
</dbReference>
<dbReference type="InterPro" id="IPR027417">
    <property type="entry name" value="P-loop_NTPase"/>
</dbReference>
<dbReference type="InterPro" id="IPR003593">
    <property type="entry name" value="AAA+_ATPase"/>
</dbReference>
<dbReference type="GO" id="GO:0016887">
    <property type="term" value="F:ATP hydrolysis activity"/>
    <property type="evidence" value="ECO:0007669"/>
    <property type="project" value="InterPro"/>
</dbReference>
<protein>
    <submittedName>
        <fullName evidence="5">ABC-type lipopolysaccharide export system, ATPase component</fullName>
    </submittedName>
</protein>
<proteinExistence type="predicted"/>
<evidence type="ECO:0000256" key="1">
    <source>
        <dbReference type="ARBA" id="ARBA00022448"/>
    </source>
</evidence>